<keyword evidence="4" id="KW-0540">Nuclease</keyword>
<evidence type="ECO:0008006" key="25">
    <source>
        <dbReference type="Google" id="ProtNLM"/>
    </source>
</evidence>
<keyword evidence="17" id="KW-0863">Zinc-finger</keyword>
<evidence type="ECO:0000256" key="11">
    <source>
        <dbReference type="ARBA" id="ARBA00022918"/>
    </source>
</evidence>
<evidence type="ECO:0000313" key="24">
    <source>
        <dbReference type="Proteomes" id="UP000235392"/>
    </source>
</evidence>
<keyword evidence="6" id="KW-0255">Endonuclease</keyword>
<dbReference type="GO" id="GO:0006397">
    <property type="term" value="P:mRNA processing"/>
    <property type="evidence" value="ECO:0007669"/>
    <property type="project" value="UniProtKB-KW"/>
</dbReference>
<evidence type="ECO:0000256" key="6">
    <source>
        <dbReference type="ARBA" id="ARBA00022759"/>
    </source>
</evidence>
<feature type="domain" description="Integrase catalytic" evidence="20">
    <location>
        <begin position="793"/>
        <end position="962"/>
    </location>
</feature>
<keyword evidence="7" id="KW-0378">Hydrolase</keyword>
<organism evidence="21 24">
    <name type="scientific">Puccinia coronata f. sp. avenae</name>
    <dbReference type="NCBI Taxonomy" id="200324"/>
    <lineage>
        <taxon>Eukaryota</taxon>
        <taxon>Fungi</taxon>
        <taxon>Dikarya</taxon>
        <taxon>Basidiomycota</taxon>
        <taxon>Pucciniomycotina</taxon>
        <taxon>Pucciniomycetes</taxon>
        <taxon>Pucciniales</taxon>
        <taxon>Pucciniaceae</taxon>
        <taxon>Puccinia</taxon>
    </lineage>
</organism>
<dbReference type="InterPro" id="IPR001584">
    <property type="entry name" value="Integrase_cat-core"/>
</dbReference>
<dbReference type="Pfam" id="PF25597">
    <property type="entry name" value="SH3_retrovirus"/>
    <property type="match status" value="1"/>
</dbReference>
<evidence type="ECO:0000256" key="16">
    <source>
        <dbReference type="ARBA" id="ARBA00049244"/>
    </source>
</evidence>
<keyword evidence="3" id="KW-0548">Nucleotidyltransferase</keyword>
<keyword evidence="14" id="KW-0511">Multifunctional enzyme</keyword>
<dbReference type="GO" id="GO:0006310">
    <property type="term" value="P:DNA recombination"/>
    <property type="evidence" value="ECO:0007669"/>
    <property type="project" value="UniProtKB-KW"/>
</dbReference>
<comment type="catalytic activity">
    <reaction evidence="15">
        <text>DNA(n) + a 2'-deoxyribonucleoside 5'-triphosphate = DNA(n+1) + diphosphate</text>
        <dbReference type="Rhea" id="RHEA:22508"/>
        <dbReference type="Rhea" id="RHEA-COMP:17339"/>
        <dbReference type="Rhea" id="RHEA-COMP:17340"/>
        <dbReference type="ChEBI" id="CHEBI:33019"/>
        <dbReference type="ChEBI" id="CHEBI:61560"/>
        <dbReference type="ChEBI" id="CHEBI:173112"/>
        <dbReference type="EC" id="2.7.7.49"/>
    </reaction>
</comment>
<keyword evidence="13" id="KW-0233">DNA recombination</keyword>
<dbReference type="InterPro" id="IPR057670">
    <property type="entry name" value="SH3_retrovirus"/>
</dbReference>
<comment type="catalytic activity">
    <reaction evidence="16">
        <text>DNA(n) + a 2'-deoxyribonucleoside 5'-triphosphate = DNA(n+1) + diphosphate</text>
        <dbReference type="Rhea" id="RHEA:22508"/>
        <dbReference type="Rhea" id="RHEA-COMP:17339"/>
        <dbReference type="Rhea" id="RHEA-COMP:17340"/>
        <dbReference type="ChEBI" id="CHEBI:33019"/>
        <dbReference type="ChEBI" id="CHEBI:61560"/>
        <dbReference type="ChEBI" id="CHEBI:173112"/>
        <dbReference type="EC" id="2.7.7.7"/>
    </reaction>
</comment>
<dbReference type="InterPro" id="IPR036397">
    <property type="entry name" value="RNaseH_sf"/>
</dbReference>
<reference evidence="23 24" key="1">
    <citation type="submission" date="2017-11" db="EMBL/GenBank/DDBJ databases">
        <title>De novo assembly and phasing of dikaryotic genomes from two isolates of Puccinia coronata f. sp. avenae, the causal agent of oat crown rust.</title>
        <authorList>
            <person name="Miller M.E."/>
            <person name="Zhang Y."/>
            <person name="Omidvar V."/>
            <person name="Sperschneider J."/>
            <person name="Schwessinger B."/>
            <person name="Raley C."/>
            <person name="Palmer J.M."/>
            <person name="Garnica D."/>
            <person name="Upadhyaya N."/>
            <person name="Rathjen J."/>
            <person name="Taylor J.M."/>
            <person name="Park R.F."/>
            <person name="Dodds P.N."/>
            <person name="Hirsch C.D."/>
            <person name="Kianian S.F."/>
            <person name="Figueroa M."/>
        </authorList>
    </citation>
    <scope>NUCLEOTIDE SEQUENCE [LARGE SCALE GENOMIC DNA]</scope>
    <source>
        <strain evidence="22">12NC29</strain>
        <strain evidence="21">12SD80</strain>
    </source>
</reference>
<keyword evidence="10" id="KW-0229">DNA integration</keyword>
<dbReference type="InterPro" id="IPR001878">
    <property type="entry name" value="Znf_CCHC"/>
</dbReference>
<evidence type="ECO:0000256" key="9">
    <source>
        <dbReference type="ARBA" id="ARBA00022884"/>
    </source>
</evidence>
<dbReference type="InterPro" id="IPR039537">
    <property type="entry name" value="Retrotran_Ty1/copia-like"/>
</dbReference>
<dbReference type="Gene3D" id="4.10.60.10">
    <property type="entry name" value="Zinc finger, CCHC-type"/>
    <property type="match status" value="1"/>
</dbReference>
<dbReference type="GO" id="GO:0015074">
    <property type="term" value="P:DNA integration"/>
    <property type="evidence" value="ECO:0007669"/>
    <property type="project" value="UniProtKB-KW"/>
</dbReference>
<feature type="region of interest" description="Disordered" evidence="18">
    <location>
        <begin position="1"/>
        <end position="107"/>
    </location>
</feature>
<evidence type="ECO:0000256" key="13">
    <source>
        <dbReference type="ARBA" id="ARBA00023172"/>
    </source>
</evidence>
<name>A0A2N5V5P4_9BASI</name>
<keyword evidence="12" id="KW-0808">Transferase</keyword>
<dbReference type="GO" id="GO:0016787">
    <property type="term" value="F:hydrolase activity"/>
    <property type="evidence" value="ECO:0007669"/>
    <property type="project" value="UniProtKB-KW"/>
</dbReference>
<evidence type="ECO:0000256" key="18">
    <source>
        <dbReference type="SAM" id="MobiDB-lite"/>
    </source>
</evidence>
<feature type="compositionally biased region" description="Low complexity" evidence="18">
    <location>
        <begin position="51"/>
        <end position="64"/>
    </location>
</feature>
<dbReference type="EMBL" id="PGCI01000049">
    <property type="protein sequence ID" value="PLW45319.1"/>
    <property type="molecule type" value="Genomic_DNA"/>
</dbReference>
<feature type="compositionally biased region" description="Basic and acidic residues" evidence="18">
    <location>
        <begin position="65"/>
        <end position="78"/>
    </location>
</feature>
<dbReference type="SUPFAM" id="SSF53098">
    <property type="entry name" value="Ribonuclease H-like"/>
    <property type="match status" value="1"/>
</dbReference>
<evidence type="ECO:0000259" key="20">
    <source>
        <dbReference type="PROSITE" id="PS50994"/>
    </source>
</evidence>
<keyword evidence="8" id="KW-0460">Magnesium</keyword>
<feature type="compositionally biased region" description="Low complexity" evidence="18">
    <location>
        <begin position="93"/>
        <end position="107"/>
    </location>
</feature>
<evidence type="ECO:0000256" key="17">
    <source>
        <dbReference type="PROSITE-ProRule" id="PRU00047"/>
    </source>
</evidence>
<accession>A0A2N5V5P4</accession>
<evidence type="ECO:0000256" key="4">
    <source>
        <dbReference type="ARBA" id="ARBA00022722"/>
    </source>
</evidence>
<keyword evidence="9" id="KW-0694">RNA-binding</keyword>
<evidence type="ECO:0000313" key="21">
    <source>
        <dbReference type="EMBL" id="PLW45319.1"/>
    </source>
</evidence>
<keyword evidence="23" id="KW-1185">Reference proteome</keyword>
<gene>
    <name evidence="22" type="ORF">PCANC_01135</name>
    <name evidence="21" type="ORF">PCASD_03146</name>
</gene>
<evidence type="ECO:0000256" key="7">
    <source>
        <dbReference type="ARBA" id="ARBA00022801"/>
    </source>
</evidence>
<evidence type="ECO:0000256" key="1">
    <source>
        <dbReference type="ARBA" id="ARBA00022578"/>
    </source>
</evidence>
<dbReference type="OrthoDB" id="3261476at2759"/>
<keyword evidence="1" id="KW-0815">Transposition</keyword>
<evidence type="ECO:0000256" key="14">
    <source>
        <dbReference type="ARBA" id="ARBA00023268"/>
    </source>
</evidence>
<feature type="domain" description="CCHC-type" evidence="19">
    <location>
        <begin position="427"/>
        <end position="441"/>
    </location>
</feature>
<comment type="caution">
    <text evidence="21">The sequence shown here is derived from an EMBL/GenBank/DDBJ whole genome shotgun (WGS) entry which is preliminary data.</text>
</comment>
<evidence type="ECO:0000256" key="12">
    <source>
        <dbReference type="ARBA" id="ARBA00022932"/>
    </source>
</evidence>
<evidence type="ECO:0000313" key="23">
    <source>
        <dbReference type="Proteomes" id="UP000235388"/>
    </source>
</evidence>
<feature type="region of interest" description="Disordered" evidence="18">
    <location>
        <begin position="497"/>
        <end position="516"/>
    </location>
</feature>
<dbReference type="InterPro" id="IPR036875">
    <property type="entry name" value="Znf_CCHC_sf"/>
</dbReference>
<dbReference type="InterPro" id="IPR012337">
    <property type="entry name" value="RNaseH-like_sf"/>
</dbReference>
<evidence type="ECO:0000256" key="8">
    <source>
        <dbReference type="ARBA" id="ARBA00022842"/>
    </source>
</evidence>
<proteinExistence type="predicted"/>
<keyword evidence="2" id="KW-0507">mRNA processing</keyword>
<evidence type="ECO:0000256" key="5">
    <source>
        <dbReference type="ARBA" id="ARBA00022723"/>
    </source>
</evidence>
<evidence type="ECO:0000259" key="19">
    <source>
        <dbReference type="PROSITE" id="PS50158"/>
    </source>
</evidence>
<dbReference type="PROSITE" id="PS50994">
    <property type="entry name" value="INTEGRASE"/>
    <property type="match status" value="1"/>
</dbReference>
<dbReference type="GO" id="GO:0003723">
    <property type="term" value="F:RNA binding"/>
    <property type="evidence" value="ECO:0007669"/>
    <property type="project" value="UniProtKB-KW"/>
</dbReference>
<dbReference type="GO" id="GO:0003887">
    <property type="term" value="F:DNA-directed DNA polymerase activity"/>
    <property type="evidence" value="ECO:0007669"/>
    <property type="project" value="UniProtKB-KW"/>
</dbReference>
<keyword evidence="12" id="KW-0239">DNA-directed DNA polymerase</keyword>
<dbReference type="Pfam" id="PF00098">
    <property type="entry name" value="zf-CCHC"/>
    <property type="match status" value="1"/>
</dbReference>
<protein>
    <recommendedName>
        <fullName evidence="25">Integrase catalytic domain-containing protein</fullName>
    </recommendedName>
</protein>
<dbReference type="EMBL" id="PGCJ01000009">
    <property type="protein sequence ID" value="PLW57561.1"/>
    <property type="molecule type" value="Genomic_DNA"/>
</dbReference>
<keyword evidence="11" id="KW-0695">RNA-directed DNA polymerase</keyword>
<dbReference type="Pfam" id="PF07727">
    <property type="entry name" value="RVT_2"/>
    <property type="match status" value="2"/>
</dbReference>
<evidence type="ECO:0000256" key="15">
    <source>
        <dbReference type="ARBA" id="ARBA00048173"/>
    </source>
</evidence>
<feature type="compositionally biased region" description="Pro residues" evidence="18">
    <location>
        <begin position="497"/>
        <end position="513"/>
    </location>
</feature>
<dbReference type="Proteomes" id="UP000235388">
    <property type="component" value="Unassembled WGS sequence"/>
</dbReference>
<evidence type="ECO:0000256" key="2">
    <source>
        <dbReference type="ARBA" id="ARBA00022664"/>
    </source>
</evidence>
<dbReference type="SUPFAM" id="SSF57756">
    <property type="entry name" value="Retrovirus zinc finger-like domains"/>
    <property type="match status" value="1"/>
</dbReference>
<dbReference type="PANTHER" id="PTHR42648:SF11">
    <property type="entry name" value="TRANSPOSON TY4-P GAG-POL POLYPROTEIN"/>
    <property type="match status" value="1"/>
</dbReference>
<keyword evidence="17" id="KW-0862">Zinc</keyword>
<dbReference type="GO" id="GO:0032196">
    <property type="term" value="P:transposition"/>
    <property type="evidence" value="ECO:0007669"/>
    <property type="project" value="UniProtKB-KW"/>
</dbReference>
<feature type="compositionally biased region" description="Polar residues" evidence="18">
    <location>
        <begin position="1"/>
        <end position="34"/>
    </location>
</feature>
<dbReference type="GO" id="GO:0004519">
    <property type="term" value="F:endonuclease activity"/>
    <property type="evidence" value="ECO:0007669"/>
    <property type="project" value="UniProtKB-KW"/>
</dbReference>
<dbReference type="GO" id="GO:0008270">
    <property type="term" value="F:zinc ion binding"/>
    <property type="evidence" value="ECO:0007669"/>
    <property type="project" value="UniProtKB-KW"/>
</dbReference>
<dbReference type="Proteomes" id="UP000235392">
    <property type="component" value="Unassembled WGS sequence"/>
</dbReference>
<evidence type="ECO:0000256" key="10">
    <source>
        <dbReference type="ARBA" id="ARBA00022908"/>
    </source>
</evidence>
<dbReference type="InterPro" id="IPR013103">
    <property type="entry name" value="RVT_2"/>
</dbReference>
<evidence type="ECO:0000256" key="3">
    <source>
        <dbReference type="ARBA" id="ARBA00022695"/>
    </source>
</evidence>
<dbReference type="PROSITE" id="PS50158">
    <property type="entry name" value="ZF_CCHC"/>
    <property type="match status" value="1"/>
</dbReference>
<dbReference type="Gene3D" id="3.30.420.10">
    <property type="entry name" value="Ribonuclease H-like superfamily/Ribonuclease H"/>
    <property type="match status" value="1"/>
</dbReference>
<keyword evidence="5" id="KW-0479">Metal-binding</keyword>
<dbReference type="STRING" id="200324.A0A2N5V5P4"/>
<dbReference type="PANTHER" id="PTHR42648">
    <property type="entry name" value="TRANSPOSASE, PUTATIVE-RELATED"/>
    <property type="match status" value="1"/>
</dbReference>
<sequence length="1472" mass="165214">MPKEPTSPNNPHTPDNAQSSRSASPSIMHQTGLSTEELLYQQALLDSRNIPSLSTNSPTSTQSNQKDKHPADIADKSFHHSIPPNNRTTPPKSVHFTSPHSSSVPPFHHSDQFHNSKSHPFTHHIPPHLRQEYDNTPTPNIHTPYFPTHSAQTQQDQLSRALEESKLRSIADEDCRHTASIIVSAVKLIRPRDILLADGSNYCKWARRIRDLASQFIYEPDFFSKPNQNIHNEKIGRAIVTNSVDSTLEDKLANFNTIFEAVTNLKNRFCPVCRAAQIATFLKLLRVEPDSFESTSAYSVKMRDILSDLKALNIQITEDRILGFLLQINLKDGQVKRALTERVKSIMYSDPLHKTPTFKQLLNVLDGCRRQVQFSLPSQPPSFHVPSPALLNASTNEDITPFSNNIISDDIENPSDVSANAVKNSNCHICRQPGHWAADCPVYKKPPPIKNAPWPNCAPATYTPNGYNPYCPIFVAPNFIPYPNNFPVPGYPPPHNPYTLPPKPTSHPNPTPSRPYDSYKPNYTHKHPDVTAKHADVGDIEDEIAKLQLAGKMTADALSARPDVISDTGATNHLTGDKLALSEFKTLPSPIPLRVATEGCSNFITGVGTLTFPGVNGTTVSVKGVMYCRDCFIYKNARGHVLMESHLDKLRRTWTLPNPIITAPTALKNVSFLSTTDFLSPKSSNVLPSNLMSPQTSCDAMPAVLPKSNEVPAPIFTSPIEQYTFKWNVSDLTKDELQLLFWHRLFGHAGLRRIKKMAKLKLGVGIPENLPKGNIKCPVCMIAKGTRSNKLLPTYQPVEKLGVIACDLIGPFEIPTFDEGKYILTIRDLSTSYSEIKILKNKGETTKLLIEQILKFENVTGKKVKCICLDNGGEFESNVLAMFIKEKGIQAERSLPYHHYQNSAIERFNRTIQDMGQAALTDSCLPRLFWGFAFLLANYTLNRLPNKVSGNKTPFEAFYGYRPVLDKLRIFGARAFVLTPPEKRKKLDDRAREARVVGYVDGSKGWMLWDQVDNKIVHLAWVQFADDPLRPNTGGRQVPTNLDPKLLRKEELEDRISDVLDPALCQQAETMRFVMACELGDFTAERIVSTQEETLDKISKHTKSPTPETPKKYKDILKHPDREAWLKAIQEELKNLFRHDIWTIELVPEGKRVMGARWVFVKKRTQDGKLIKLKARYVAKGYAQIAGVDVPGPFTPLTSWLRAYLHSPIDEDIWVRPPEGLNVPAGHACKLKKALYGTRQAARCWWKHLQGKLANLGYTPSQYNNSLYILKHTTEKGAIWVHVDNGVVTRSNDSILKKLEHDLADCLEIKWQSGVDTIVGVEVNRDEVGFKLQQQKLIDKILLDSWENKSLARSPLPTGYSADSIQEDGDSSTSTAYLSLIGSLSYLAVGTRPDIAYAVNYMARFSAKPSPGNWKALRHVANYIARTRDQYLYIHPTDNDKPLQCFSDAGWGGEFQRSSYGIYISFYGAPIL</sequence>
<dbReference type="GO" id="GO:0005634">
    <property type="term" value="C:nucleus"/>
    <property type="evidence" value="ECO:0007669"/>
    <property type="project" value="UniProtKB-ARBA"/>
</dbReference>
<dbReference type="GO" id="GO:0003964">
    <property type="term" value="F:RNA-directed DNA polymerase activity"/>
    <property type="evidence" value="ECO:0007669"/>
    <property type="project" value="UniProtKB-KW"/>
</dbReference>
<dbReference type="SMART" id="SM00343">
    <property type="entry name" value="ZnF_C2HC"/>
    <property type="match status" value="1"/>
</dbReference>
<evidence type="ECO:0000313" key="22">
    <source>
        <dbReference type="EMBL" id="PLW57561.1"/>
    </source>
</evidence>